<dbReference type="InterPro" id="IPR010619">
    <property type="entry name" value="ThrE-like_N"/>
</dbReference>
<dbReference type="HOGENOM" id="CLU_027127_0_1_11"/>
<dbReference type="PANTHER" id="PTHR34390:SF2">
    <property type="entry name" value="SUCCINATE TRANSPORTER SUBUNIT YJJP-RELATED"/>
    <property type="match status" value="1"/>
</dbReference>
<organism evidence="10 11">
    <name type="scientific">Corynebacterium vitaeruminis DSM 20294</name>
    <dbReference type="NCBI Taxonomy" id="1224164"/>
    <lineage>
        <taxon>Bacteria</taxon>
        <taxon>Bacillati</taxon>
        <taxon>Actinomycetota</taxon>
        <taxon>Actinomycetes</taxon>
        <taxon>Mycobacteriales</taxon>
        <taxon>Corynebacteriaceae</taxon>
        <taxon>Corynebacterium</taxon>
    </lineage>
</organism>
<feature type="transmembrane region" description="Helical" evidence="7">
    <location>
        <begin position="114"/>
        <end position="133"/>
    </location>
</feature>
<gene>
    <name evidence="10" type="ORF">B843_11140</name>
</gene>
<evidence type="ECO:0000256" key="1">
    <source>
        <dbReference type="ARBA" id="ARBA00004651"/>
    </source>
</evidence>
<dbReference type="KEGG" id="cvt:B843_11140"/>
<keyword evidence="2" id="KW-1003">Cell membrane</keyword>
<dbReference type="GO" id="GO:0015744">
    <property type="term" value="P:succinate transport"/>
    <property type="evidence" value="ECO:0007669"/>
    <property type="project" value="TreeGrafter"/>
</dbReference>
<proteinExistence type="inferred from homology"/>
<dbReference type="GO" id="GO:0005886">
    <property type="term" value="C:plasma membrane"/>
    <property type="evidence" value="ECO:0007669"/>
    <property type="project" value="UniProtKB-SubCell"/>
</dbReference>
<evidence type="ECO:0000256" key="3">
    <source>
        <dbReference type="ARBA" id="ARBA00022692"/>
    </source>
</evidence>
<evidence type="ECO:0008006" key="12">
    <source>
        <dbReference type="Google" id="ProtNLM"/>
    </source>
</evidence>
<feature type="transmembrane region" description="Helical" evidence="7">
    <location>
        <begin position="7"/>
        <end position="26"/>
    </location>
</feature>
<dbReference type="Proteomes" id="UP000019222">
    <property type="component" value="Chromosome"/>
</dbReference>
<feature type="transmembrane region" description="Helical" evidence="7">
    <location>
        <begin position="382"/>
        <end position="402"/>
    </location>
</feature>
<feature type="transmembrane region" description="Helical" evidence="7">
    <location>
        <begin position="351"/>
        <end position="370"/>
    </location>
</feature>
<keyword evidence="4 7" id="KW-1133">Transmembrane helix</keyword>
<dbReference type="EMBL" id="CP004353">
    <property type="protein sequence ID" value="AHI23606.1"/>
    <property type="molecule type" value="Genomic_DNA"/>
</dbReference>
<comment type="similarity">
    <text evidence="6">Belongs to the ThrE exporter (TC 2.A.79) family.</text>
</comment>
<feature type="domain" description="Threonine/Serine exporter ThrE" evidence="9">
    <location>
        <begin position="275"/>
        <end position="400"/>
    </location>
</feature>
<dbReference type="PATRIC" id="fig|1224164.3.peg.2245"/>
<keyword evidence="5 7" id="KW-0472">Membrane</keyword>
<sequence length="427" mass="44858">MGVAADAVLRLGMMLMGAGTSGYRVIRGMKRTARAMGFDYLDAVVGVTQITCTFHKGERFRTVASQQNHLAVDASRIEALENFTHNLDRKIDAAELNAELDRIESTVRRRWSRLILVCAAAVACAAFAVLNHFTLPEVALVAVAAGSGQWVRSVLASHHVHQLGGVVASGMVASLVFYLLAAGLVPLGFPGIGSLTAGYVAAVLFLVPGFPLFSAMIDLGRFDFDAGLARLAYALVVIFAATFSVALVSGATGLNPQPVAVPSGSIDPAWLALAAVASFLGIAGFAFLFNSSRRMVVVAASIGTVANTLRMLLLELDANGYFAAFCAGMVIGLIGAVAAKKADLPRVTTTVPAAVILIPGTSMFRAVYYLNAGNMNDALSNTATAAMTVLAISMGLVMSRMLTDRDWALGKLIDFDKQLVDGVPPRT</sequence>
<keyword evidence="11" id="KW-1185">Reference proteome</keyword>
<evidence type="ECO:0000313" key="10">
    <source>
        <dbReference type="EMBL" id="AHI23606.1"/>
    </source>
</evidence>
<feature type="transmembrane region" description="Helical" evidence="7">
    <location>
        <begin position="269"/>
        <end position="289"/>
    </location>
</feature>
<feature type="transmembrane region" description="Helical" evidence="7">
    <location>
        <begin position="231"/>
        <end position="249"/>
    </location>
</feature>
<reference evidence="10 11" key="1">
    <citation type="submission" date="2013-02" db="EMBL/GenBank/DDBJ databases">
        <title>The complete genome sequence of Corynebacterium vitaeruminis DSM 20294.</title>
        <authorList>
            <person name="Ruckert C."/>
            <person name="Albersmeier A."/>
            <person name="Kalinowski J."/>
        </authorList>
    </citation>
    <scope>NUCLEOTIDE SEQUENCE [LARGE SCALE GENOMIC DNA]</scope>
    <source>
        <strain evidence="11">ATCC 10234</strain>
    </source>
</reference>
<feature type="transmembrane region" description="Helical" evidence="7">
    <location>
        <begin position="163"/>
        <end position="185"/>
    </location>
</feature>
<dbReference type="Pfam" id="PF12821">
    <property type="entry name" value="ThrE_2"/>
    <property type="match status" value="1"/>
</dbReference>
<keyword evidence="3 7" id="KW-0812">Transmembrane</keyword>
<feature type="transmembrane region" description="Helical" evidence="7">
    <location>
        <begin position="320"/>
        <end position="339"/>
    </location>
</feature>
<dbReference type="AlphaFoldDB" id="W5Y2X9"/>
<feature type="domain" description="Threonine/serine exporter-like N-terminal" evidence="8">
    <location>
        <begin position="7"/>
        <end position="248"/>
    </location>
</feature>
<evidence type="ECO:0000256" key="6">
    <source>
        <dbReference type="ARBA" id="ARBA00034125"/>
    </source>
</evidence>
<evidence type="ECO:0000256" key="4">
    <source>
        <dbReference type="ARBA" id="ARBA00022989"/>
    </source>
</evidence>
<feature type="transmembrane region" description="Helical" evidence="7">
    <location>
        <begin position="296"/>
        <end position="314"/>
    </location>
</feature>
<dbReference type="GO" id="GO:0022857">
    <property type="term" value="F:transmembrane transporter activity"/>
    <property type="evidence" value="ECO:0007669"/>
    <property type="project" value="InterPro"/>
</dbReference>
<dbReference type="Pfam" id="PF06738">
    <property type="entry name" value="ThrE"/>
    <property type="match status" value="1"/>
</dbReference>
<evidence type="ECO:0000256" key="5">
    <source>
        <dbReference type="ARBA" id="ARBA00023136"/>
    </source>
</evidence>
<evidence type="ECO:0000256" key="2">
    <source>
        <dbReference type="ARBA" id="ARBA00022475"/>
    </source>
</evidence>
<dbReference type="eggNOG" id="COG2966">
    <property type="taxonomic scope" value="Bacteria"/>
</dbReference>
<protein>
    <recommendedName>
        <fullName evidence="12">Inner membrane protein YjjP</fullName>
    </recommendedName>
</protein>
<evidence type="ECO:0000256" key="7">
    <source>
        <dbReference type="SAM" id="Phobius"/>
    </source>
</evidence>
<feature type="transmembrane region" description="Helical" evidence="7">
    <location>
        <begin position="197"/>
        <end position="219"/>
    </location>
</feature>
<evidence type="ECO:0000259" key="8">
    <source>
        <dbReference type="Pfam" id="PF06738"/>
    </source>
</evidence>
<dbReference type="PANTHER" id="PTHR34390">
    <property type="entry name" value="UPF0442 PROTEIN YJJB-RELATED"/>
    <property type="match status" value="1"/>
</dbReference>
<feature type="transmembrane region" description="Helical" evidence="7">
    <location>
        <begin position="139"/>
        <end position="156"/>
    </location>
</feature>
<comment type="subcellular location">
    <subcellularLocation>
        <location evidence="1">Cell membrane</location>
        <topology evidence="1">Multi-pass membrane protein</topology>
    </subcellularLocation>
</comment>
<evidence type="ECO:0000259" key="9">
    <source>
        <dbReference type="Pfam" id="PF12821"/>
    </source>
</evidence>
<dbReference type="InterPro" id="IPR024528">
    <property type="entry name" value="ThrE_2"/>
</dbReference>
<evidence type="ECO:0000313" key="11">
    <source>
        <dbReference type="Proteomes" id="UP000019222"/>
    </source>
</evidence>
<dbReference type="eggNOG" id="COG3610">
    <property type="taxonomic scope" value="Bacteria"/>
</dbReference>
<name>W5Y2X9_9CORY</name>
<accession>W5Y2X9</accession>
<dbReference type="InterPro" id="IPR050539">
    <property type="entry name" value="ThrE_Dicarb/AminoAcid_Exp"/>
</dbReference>
<dbReference type="STRING" id="1224164.B843_11140"/>